<accession>A0ABQ5FTF6</accession>
<evidence type="ECO:0000313" key="1">
    <source>
        <dbReference type="EMBL" id="GJT66165.1"/>
    </source>
</evidence>
<gene>
    <name evidence="1" type="ORF">Tco_1017645</name>
</gene>
<dbReference type="Proteomes" id="UP001151760">
    <property type="component" value="Unassembled WGS sequence"/>
</dbReference>
<comment type="caution">
    <text evidence="1">The sequence shown here is derived from an EMBL/GenBank/DDBJ whole genome shotgun (WGS) entry which is preliminary data.</text>
</comment>
<reference evidence="1" key="1">
    <citation type="journal article" date="2022" name="Int. J. Mol. Sci.">
        <title>Draft Genome of Tanacetum Coccineum: Genomic Comparison of Closely Related Tanacetum-Family Plants.</title>
        <authorList>
            <person name="Yamashiro T."/>
            <person name="Shiraishi A."/>
            <person name="Nakayama K."/>
            <person name="Satake H."/>
        </authorList>
    </citation>
    <scope>NUCLEOTIDE SEQUENCE</scope>
</reference>
<keyword evidence="2" id="KW-1185">Reference proteome</keyword>
<protein>
    <submittedName>
        <fullName evidence="1">Uncharacterized protein</fullName>
    </submittedName>
</protein>
<organism evidence="1 2">
    <name type="scientific">Tanacetum coccineum</name>
    <dbReference type="NCBI Taxonomy" id="301880"/>
    <lineage>
        <taxon>Eukaryota</taxon>
        <taxon>Viridiplantae</taxon>
        <taxon>Streptophyta</taxon>
        <taxon>Embryophyta</taxon>
        <taxon>Tracheophyta</taxon>
        <taxon>Spermatophyta</taxon>
        <taxon>Magnoliopsida</taxon>
        <taxon>eudicotyledons</taxon>
        <taxon>Gunneridae</taxon>
        <taxon>Pentapetalae</taxon>
        <taxon>asterids</taxon>
        <taxon>campanulids</taxon>
        <taxon>Asterales</taxon>
        <taxon>Asteraceae</taxon>
        <taxon>Asteroideae</taxon>
        <taxon>Anthemideae</taxon>
        <taxon>Anthemidinae</taxon>
        <taxon>Tanacetum</taxon>
    </lineage>
</organism>
<sequence length="189" mass="21517">MDRRQPKRKPSEIDTFYVLHTLTVDIQDPEALRMYVRFEGAQRRRGCLVEHTTAEIIVMVRGRKASQGPHSWLWVRCDEERQHVCGCLSLGMIQVESWEWRESAFSALMYSPATCAGSTCHRGTKFYLTKTYVGPLFAGDCRLGERIAIELTPSTFPQRHFAGDRFPQRHVAGERVGMLLGKASNVVVS</sequence>
<proteinExistence type="predicted"/>
<name>A0ABQ5FTF6_9ASTR</name>
<dbReference type="EMBL" id="BQNB010017690">
    <property type="protein sequence ID" value="GJT66165.1"/>
    <property type="molecule type" value="Genomic_DNA"/>
</dbReference>
<evidence type="ECO:0000313" key="2">
    <source>
        <dbReference type="Proteomes" id="UP001151760"/>
    </source>
</evidence>
<reference evidence="1" key="2">
    <citation type="submission" date="2022-01" db="EMBL/GenBank/DDBJ databases">
        <authorList>
            <person name="Yamashiro T."/>
            <person name="Shiraishi A."/>
            <person name="Satake H."/>
            <person name="Nakayama K."/>
        </authorList>
    </citation>
    <scope>NUCLEOTIDE SEQUENCE</scope>
</reference>